<dbReference type="PANTHER" id="PTHR42748">
    <property type="entry name" value="NITROGEN METABOLITE REPRESSION PROTEIN NMRA FAMILY MEMBER"/>
    <property type="match status" value="1"/>
</dbReference>
<dbReference type="Gene3D" id="3.90.25.10">
    <property type="entry name" value="UDP-galactose 4-epimerase, domain 1"/>
    <property type="match status" value="1"/>
</dbReference>
<name>A0ABR1HTP7_9HYPO</name>
<evidence type="ECO:0000313" key="5">
    <source>
        <dbReference type="EMBL" id="KAK7424342.1"/>
    </source>
</evidence>
<comment type="similarity">
    <text evidence="1">Belongs to the NmrA-type oxidoreductase family.</text>
</comment>
<comment type="caution">
    <text evidence="5">The sequence shown here is derived from an EMBL/GenBank/DDBJ whole genome shotgun (WGS) entry which is preliminary data.</text>
</comment>
<dbReference type="InterPro" id="IPR008030">
    <property type="entry name" value="NmrA-like"/>
</dbReference>
<evidence type="ECO:0000259" key="4">
    <source>
        <dbReference type="Pfam" id="PF05368"/>
    </source>
</evidence>
<keyword evidence="3" id="KW-0560">Oxidoreductase</keyword>
<proteinExistence type="inferred from homology"/>
<keyword evidence="2" id="KW-0521">NADP</keyword>
<dbReference type="Gene3D" id="3.40.50.720">
    <property type="entry name" value="NAD(P)-binding Rossmann-like Domain"/>
    <property type="match status" value="1"/>
</dbReference>
<protein>
    <recommendedName>
        <fullName evidence="4">NmrA-like domain-containing protein</fullName>
    </recommendedName>
</protein>
<evidence type="ECO:0000313" key="6">
    <source>
        <dbReference type="Proteomes" id="UP001498476"/>
    </source>
</evidence>
<evidence type="ECO:0000256" key="2">
    <source>
        <dbReference type="ARBA" id="ARBA00022857"/>
    </source>
</evidence>
<gene>
    <name evidence="5" type="ORF">QQX98_000610</name>
</gene>
<sequence length="332" mass="36710">MASSQQARTIVVLGATGNQGRGVVRALLHKTSPSFHVRAITRDVEGPAAQCLLKDFQSTERLSVVSADIYDVDSLREAFKSAYGVFAVTQNRLPGQTVDTEDKMRHKLMAGCNIVEAAEFCKVQHFVMSSLLNLTLASDGVFAKVYHFDYKHQIEQLARERLPAVTALIPGLFYTNMMWSQYCRTEDNGTVCFCAPVSGETLADWVDLGHDIGVFASEVFAAGPDKTGSKTYPVVGPKMKFSEFSEIFSRVTSRSSSFESTTIEEWGATVAATVGKGYEEDIKQMMQWISVAPNESICYGTMDPENDTSWKDLGVRASTFEEWLARSNWQGP</sequence>
<evidence type="ECO:0000256" key="3">
    <source>
        <dbReference type="ARBA" id="ARBA00023002"/>
    </source>
</evidence>
<organism evidence="5 6">
    <name type="scientific">Neonectria punicea</name>
    <dbReference type="NCBI Taxonomy" id="979145"/>
    <lineage>
        <taxon>Eukaryota</taxon>
        <taxon>Fungi</taxon>
        <taxon>Dikarya</taxon>
        <taxon>Ascomycota</taxon>
        <taxon>Pezizomycotina</taxon>
        <taxon>Sordariomycetes</taxon>
        <taxon>Hypocreomycetidae</taxon>
        <taxon>Hypocreales</taxon>
        <taxon>Nectriaceae</taxon>
        <taxon>Neonectria</taxon>
    </lineage>
</organism>
<dbReference type="PANTHER" id="PTHR42748:SF30">
    <property type="entry name" value="NMRA-LIKE DOMAIN-CONTAINING PROTEIN"/>
    <property type="match status" value="1"/>
</dbReference>
<reference evidence="5 6" key="1">
    <citation type="journal article" date="2025" name="Microbiol. Resour. Announc.">
        <title>Draft genome sequences for Neonectria magnoliae and Neonectria punicea, canker pathogens of Liriodendron tulipifera and Acer saccharum in West Virginia.</title>
        <authorList>
            <person name="Petronek H.M."/>
            <person name="Kasson M.T."/>
            <person name="Metheny A.M."/>
            <person name="Stauder C.M."/>
            <person name="Lovett B."/>
            <person name="Lynch S.C."/>
            <person name="Garnas J.R."/>
            <person name="Kasson L.R."/>
            <person name="Stajich J.E."/>
        </authorList>
    </citation>
    <scope>NUCLEOTIDE SEQUENCE [LARGE SCALE GENOMIC DNA]</scope>
    <source>
        <strain evidence="5 6">NRRL 64653</strain>
    </source>
</reference>
<dbReference type="EMBL" id="JAZAVJ010000005">
    <property type="protein sequence ID" value="KAK7424342.1"/>
    <property type="molecule type" value="Genomic_DNA"/>
</dbReference>
<evidence type="ECO:0000256" key="1">
    <source>
        <dbReference type="ARBA" id="ARBA00006328"/>
    </source>
</evidence>
<feature type="domain" description="NmrA-like" evidence="4">
    <location>
        <begin position="8"/>
        <end position="324"/>
    </location>
</feature>
<keyword evidence="6" id="KW-1185">Reference proteome</keyword>
<accession>A0ABR1HTP7</accession>
<dbReference type="InterPro" id="IPR036291">
    <property type="entry name" value="NAD(P)-bd_dom_sf"/>
</dbReference>
<dbReference type="Pfam" id="PF05368">
    <property type="entry name" value="NmrA"/>
    <property type="match status" value="1"/>
</dbReference>
<dbReference type="Proteomes" id="UP001498476">
    <property type="component" value="Unassembled WGS sequence"/>
</dbReference>
<dbReference type="InterPro" id="IPR051164">
    <property type="entry name" value="NmrA-like_oxidored"/>
</dbReference>
<dbReference type="SUPFAM" id="SSF51735">
    <property type="entry name" value="NAD(P)-binding Rossmann-fold domains"/>
    <property type="match status" value="1"/>
</dbReference>